<proteinExistence type="predicted"/>
<comment type="caution">
    <text evidence="1">The sequence shown here is derived from an EMBL/GenBank/DDBJ whole genome shotgun (WGS) entry which is preliminary data.</text>
</comment>
<sequence>MTAHLTHREVPSYDEDLWVLDEPVPAEEPVVVREYLAEHIVLGYN</sequence>
<dbReference type="EMBL" id="JBHUKU010000025">
    <property type="protein sequence ID" value="MFD2464237.1"/>
    <property type="molecule type" value="Genomic_DNA"/>
</dbReference>
<name>A0ABW5GUM0_9PSEU</name>
<evidence type="ECO:0000313" key="1">
    <source>
        <dbReference type="EMBL" id="MFD2464237.1"/>
    </source>
</evidence>
<protein>
    <submittedName>
        <fullName evidence="1">Uncharacterized protein</fullName>
    </submittedName>
</protein>
<keyword evidence="2" id="KW-1185">Reference proteome</keyword>
<organism evidence="1 2">
    <name type="scientific">Amycolatopsis samaneae</name>
    <dbReference type="NCBI Taxonomy" id="664691"/>
    <lineage>
        <taxon>Bacteria</taxon>
        <taxon>Bacillati</taxon>
        <taxon>Actinomycetota</taxon>
        <taxon>Actinomycetes</taxon>
        <taxon>Pseudonocardiales</taxon>
        <taxon>Pseudonocardiaceae</taxon>
        <taxon>Amycolatopsis</taxon>
    </lineage>
</organism>
<accession>A0ABW5GUM0</accession>
<dbReference type="RefSeq" id="WP_345404768.1">
    <property type="nucleotide sequence ID" value="NZ_BAABHG010000017.1"/>
</dbReference>
<dbReference type="Proteomes" id="UP001597419">
    <property type="component" value="Unassembled WGS sequence"/>
</dbReference>
<reference evidence="2" key="1">
    <citation type="journal article" date="2019" name="Int. J. Syst. Evol. Microbiol.">
        <title>The Global Catalogue of Microorganisms (GCM) 10K type strain sequencing project: providing services to taxonomists for standard genome sequencing and annotation.</title>
        <authorList>
            <consortium name="The Broad Institute Genomics Platform"/>
            <consortium name="The Broad Institute Genome Sequencing Center for Infectious Disease"/>
            <person name="Wu L."/>
            <person name="Ma J."/>
        </authorList>
    </citation>
    <scope>NUCLEOTIDE SEQUENCE [LARGE SCALE GENOMIC DNA]</scope>
    <source>
        <strain evidence="2">CGMCC 4.7643</strain>
    </source>
</reference>
<evidence type="ECO:0000313" key="2">
    <source>
        <dbReference type="Proteomes" id="UP001597419"/>
    </source>
</evidence>
<gene>
    <name evidence="1" type="ORF">ACFSYJ_36855</name>
</gene>